<keyword evidence="7" id="KW-1185">Reference proteome</keyword>
<dbReference type="Pfam" id="PF03480">
    <property type="entry name" value="DctP"/>
    <property type="match status" value="1"/>
</dbReference>
<evidence type="ECO:0000256" key="4">
    <source>
        <dbReference type="ARBA" id="ARBA00022729"/>
    </source>
</evidence>
<feature type="chain" id="PRO_5015405912" evidence="5">
    <location>
        <begin position="22"/>
        <end position="321"/>
    </location>
</feature>
<comment type="subcellular location">
    <subcellularLocation>
        <location evidence="1">Cell envelope</location>
    </subcellularLocation>
</comment>
<dbReference type="NCBIfam" id="TIGR00787">
    <property type="entry name" value="dctP"/>
    <property type="match status" value="1"/>
</dbReference>
<evidence type="ECO:0000256" key="3">
    <source>
        <dbReference type="ARBA" id="ARBA00022448"/>
    </source>
</evidence>
<dbReference type="AlphaFoldDB" id="A0A2T3LEW9"/>
<keyword evidence="3" id="KW-0813">Transport</keyword>
<dbReference type="PIRSF" id="PIRSF006470">
    <property type="entry name" value="DctB"/>
    <property type="match status" value="1"/>
</dbReference>
<evidence type="ECO:0000313" key="7">
    <source>
        <dbReference type="Proteomes" id="UP000241803"/>
    </source>
</evidence>
<keyword evidence="4 5" id="KW-0732">Signal</keyword>
<dbReference type="NCBIfam" id="NF037995">
    <property type="entry name" value="TRAP_S1"/>
    <property type="match status" value="1"/>
</dbReference>
<evidence type="ECO:0000313" key="6">
    <source>
        <dbReference type="EMBL" id="PSV49931.1"/>
    </source>
</evidence>
<name>A0A2T3LEW9_9GAMM</name>
<dbReference type="PANTHER" id="PTHR33376">
    <property type="match status" value="1"/>
</dbReference>
<dbReference type="InterPro" id="IPR004682">
    <property type="entry name" value="TRAP_DctP"/>
</dbReference>
<gene>
    <name evidence="6" type="ORF">C9J47_05110</name>
</gene>
<protein>
    <submittedName>
        <fullName evidence="6">Sialic acid-binding protein</fullName>
    </submittedName>
</protein>
<evidence type="ECO:0000256" key="1">
    <source>
        <dbReference type="ARBA" id="ARBA00004196"/>
    </source>
</evidence>
<dbReference type="InterPro" id="IPR038404">
    <property type="entry name" value="TRAP_DctP_sf"/>
</dbReference>
<evidence type="ECO:0000256" key="5">
    <source>
        <dbReference type="SAM" id="SignalP"/>
    </source>
</evidence>
<evidence type="ECO:0000256" key="2">
    <source>
        <dbReference type="ARBA" id="ARBA00009023"/>
    </source>
</evidence>
<dbReference type="RefSeq" id="WP_107252526.1">
    <property type="nucleotide sequence ID" value="NZ_PYOC01000001.1"/>
</dbReference>
<dbReference type="CDD" id="cd13672">
    <property type="entry name" value="PBP2_TRAP_Siap"/>
    <property type="match status" value="1"/>
</dbReference>
<dbReference type="InterPro" id="IPR018389">
    <property type="entry name" value="DctP_fam"/>
</dbReference>
<comment type="similarity">
    <text evidence="2">Belongs to the bacterial solute-binding protein 7 family.</text>
</comment>
<feature type="signal peptide" evidence="5">
    <location>
        <begin position="1"/>
        <end position="21"/>
    </location>
</feature>
<dbReference type="GO" id="GO:0055085">
    <property type="term" value="P:transmembrane transport"/>
    <property type="evidence" value="ECO:0007669"/>
    <property type="project" value="InterPro"/>
</dbReference>
<accession>A0A2T3LEW9</accession>
<sequence length="321" mass="35664">MKKLFTLSMVATALFAANVSAETQLKVGFNEAYNSPIYHGMVTAADELKKISGGEMTLRLYEGGQLGNVHEMLEQVSLGELDMSMQVFGGYAQYLPRLGALETAYLVRDYKHLSAIFDSPWGMEARKELETEFDLKPIDSWFFGVRETTSNRPINSINDMKGMKLRTPNAKALIDYAKGVGAIPSPIAYAEVYLALQTNAVDGQENPISSIEAMKFYEVQPYLAMTNHVVQDQTISISGARWNSLSKQEQDWLMKALAVGGEEAEKLIVDGTEKDLAAFKEAGVTVTYPDLAPFRVAMKPYYAKLDKQFGDNFTQTLIDTQ</sequence>
<dbReference type="Gene3D" id="3.40.190.170">
    <property type="entry name" value="Bacterial extracellular solute-binding protein, family 7"/>
    <property type="match status" value="1"/>
</dbReference>
<dbReference type="Proteomes" id="UP000241803">
    <property type="component" value="Unassembled WGS sequence"/>
</dbReference>
<reference evidence="6 7" key="1">
    <citation type="submission" date="2018-03" db="EMBL/GenBank/DDBJ databases">
        <title>Whole genome sequencing of Histamine producing bacteria.</title>
        <authorList>
            <person name="Butler K."/>
        </authorList>
    </citation>
    <scope>NUCLEOTIDE SEQUENCE [LARGE SCALE GENOMIC DNA]</scope>
    <source>
        <strain evidence="6 7">ATCC 19614</strain>
    </source>
</reference>
<proteinExistence type="inferred from homology"/>
<organism evidence="6 7">
    <name type="scientific">Photobacterium indicum</name>
    <dbReference type="NCBI Taxonomy" id="81447"/>
    <lineage>
        <taxon>Bacteria</taxon>
        <taxon>Pseudomonadati</taxon>
        <taxon>Pseudomonadota</taxon>
        <taxon>Gammaproteobacteria</taxon>
        <taxon>Vibrionales</taxon>
        <taxon>Vibrionaceae</taxon>
        <taxon>Photobacterium</taxon>
    </lineage>
</organism>
<dbReference type="PANTHER" id="PTHR33376:SF4">
    <property type="entry name" value="SIALIC ACID-BINDING PERIPLASMIC PROTEIN SIAP"/>
    <property type="match status" value="1"/>
</dbReference>
<dbReference type="GO" id="GO:0030288">
    <property type="term" value="C:outer membrane-bounded periplasmic space"/>
    <property type="evidence" value="ECO:0007669"/>
    <property type="project" value="InterPro"/>
</dbReference>
<dbReference type="EMBL" id="PYOC01000001">
    <property type="protein sequence ID" value="PSV49931.1"/>
    <property type="molecule type" value="Genomic_DNA"/>
</dbReference>
<comment type="caution">
    <text evidence="6">The sequence shown here is derived from an EMBL/GenBank/DDBJ whole genome shotgun (WGS) entry which is preliminary data.</text>
</comment>